<sequence length="30" mass="3477">RKIVKYAPVVRGESKQPFSSFRRSSLLLIN</sequence>
<reference evidence="1" key="2">
    <citation type="submission" date="2004-02" db="EMBL/GenBank/DDBJ databases">
        <authorList>
            <consortium name="Genoscope"/>
            <consortium name="Whitehead Institute Centre for Genome Research"/>
        </authorList>
    </citation>
    <scope>NUCLEOTIDE SEQUENCE</scope>
</reference>
<dbReference type="EMBL" id="CAAE01018334">
    <property type="protein sequence ID" value="CAG13835.1"/>
    <property type="molecule type" value="Genomic_DNA"/>
</dbReference>
<name>Q4RCP8_TETNG</name>
<feature type="non-terminal residue" evidence="1">
    <location>
        <position position="1"/>
    </location>
</feature>
<protein>
    <submittedName>
        <fullName evidence="1">(spotted green pufferfish) hypothetical protein</fullName>
    </submittedName>
</protein>
<reference evidence="1" key="1">
    <citation type="journal article" date="2004" name="Nature">
        <title>Genome duplication in the teleost fish Tetraodon nigroviridis reveals the early vertebrate proto-karyotype.</title>
        <authorList>
            <person name="Jaillon O."/>
            <person name="Aury J.-M."/>
            <person name="Brunet F."/>
            <person name="Petit J.-L."/>
            <person name="Stange-Thomann N."/>
            <person name="Mauceli E."/>
            <person name="Bouneau L."/>
            <person name="Fischer C."/>
            <person name="Ozouf-Costaz C."/>
            <person name="Bernot A."/>
            <person name="Nicaud S."/>
            <person name="Jaffe D."/>
            <person name="Fisher S."/>
            <person name="Lutfalla G."/>
            <person name="Dossat C."/>
            <person name="Segurens B."/>
            <person name="Dasilva C."/>
            <person name="Salanoubat M."/>
            <person name="Levy M."/>
            <person name="Boudet N."/>
            <person name="Castellano S."/>
            <person name="Anthouard V."/>
            <person name="Jubin C."/>
            <person name="Castelli V."/>
            <person name="Katinka M."/>
            <person name="Vacherie B."/>
            <person name="Biemont C."/>
            <person name="Skalli Z."/>
            <person name="Cattolico L."/>
            <person name="Poulain J."/>
            <person name="De Berardinis V."/>
            <person name="Cruaud C."/>
            <person name="Duprat S."/>
            <person name="Brottier P."/>
            <person name="Coutanceau J.-P."/>
            <person name="Gouzy J."/>
            <person name="Parra G."/>
            <person name="Lardier G."/>
            <person name="Chapple C."/>
            <person name="McKernan K.J."/>
            <person name="McEwan P."/>
            <person name="Bosak S."/>
            <person name="Kellis M."/>
            <person name="Volff J.-N."/>
            <person name="Guigo R."/>
            <person name="Zody M.C."/>
            <person name="Mesirov J."/>
            <person name="Lindblad-Toh K."/>
            <person name="Birren B."/>
            <person name="Nusbaum C."/>
            <person name="Kahn D."/>
            <person name="Robinson-Rechavi M."/>
            <person name="Laudet V."/>
            <person name="Schachter V."/>
            <person name="Quetier F."/>
            <person name="Saurin W."/>
            <person name="Scarpelli C."/>
            <person name="Wincker P."/>
            <person name="Lander E.S."/>
            <person name="Weissenbach J."/>
            <person name="Roest Crollius H."/>
        </authorList>
    </citation>
    <scope>NUCLEOTIDE SEQUENCE [LARGE SCALE GENOMIC DNA]</scope>
</reference>
<evidence type="ECO:0000313" key="1">
    <source>
        <dbReference type="EMBL" id="CAG13835.1"/>
    </source>
</evidence>
<comment type="caution">
    <text evidence="1">The sequence shown here is derived from an EMBL/GenBank/DDBJ whole genome shotgun (WGS) entry which is preliminary data.</text>
</comment>
<dbReference type="KEGG" id="tng:GSTEN00038455G001"/>
<proteinExistence type="predicted"/>
<gene>
    <name evidence="1" type="ORF">GSTENG00038455001</name>
</gene>
<accession>Q4RCP8</accession>
<dbReference type="AlphaFoldDB" id="Q4RCP8"/>
<organism evidence="1">
    <name type="scientific">Tetraodon nigroviridis</name>
    <name type="common">Spotted green pufferfish</name>
    <name type="synonym">Chelonodon nigroviridis</name>
    <dbReference type="NCBI Taxonomy" id="99883"/>
    <lineage>
        <taxon>Eukaryota</taxon>
        <taxon>Metazoa</taxon>
        <taxon>Chordata</taxon>
        <taxon>Craniata</taxon>
        <taxon>Vertebrata</taxon>
        <taxon>Euteleostomi</taxon>
        <taxon>Actinopterygii</taxon>
        <taxon>Neopterygii</taxon>
        <taxon>Teleostei</taxon>
        <taxon>Neoteleostei</taxon>
        <taxon>Acanthomorphata</taxon>
        <taxon>Eupercaria</taxon>
        <taxon>Tetraodontiformes</taxon>
        <taxon>Tetradontoidea</taxon>
        <taxon>Tetraodontidae</taxon>
        <taxon>Tetraodon</taxon>
    </lineage>
</organism>